<keyword evidence="7 11" id="KW-0862">Zinc</keyword>
<feature type="binding site" evidence="11">
    <location>
        <position position="181"/>
    </location>
    <ligand>
        <name>Zn(2+)</name>
        <dbReference type="ChEBI" id="CHEBI:29105"/>
    </ligand>
</feature>
<dbReference type="SUPFAM" id="SSF69572">
    <property type="entry name" value="Activating enzymes of the ubiquitin-like proteins"/>
    <property type="match status" value="1"/>
</dbReference>
<dbReference type="PROSITE" id="PS50206">
    <property type="entry name" value="RHODANESE_3"/>
    <property type="match status" value="1"/>
</dbReference>
<keyword evidence="2 11" id="KW-0963">Cytoplasm</keyword>
<evidence type="ECO:0000256" key="11">
    <source>
        <dbReference type="HAMAP-Rule" id="MF_03049"/>
    </source>
</evidence>
<comment type="cofactor">
    <cofactor evidence="11">
        <name>Zn(2+)</name>
        <dbReference type="ChEBI" id="CHEBI:29105"/>
    </cofactor>
    <text evidence="11">Binds 1 zinc ion per subunit.</text>
</comment>
<organism evidence="13 14">
    <name type="scientific">Caenorhabditis angaria</name>
    <dbReference type="NCBI Taxonomy" id="860376"/>
    <lineage>
        <taxon>Eukaryota</taxon>
        <taxon>Metazoa</taxon>
        <taxon>Ecdysozoa</taxon>
        <taxon>Nematoda</taxon>
        <taxon>Chromadorea</taxon>
        <taxon>Rhabditida</taxon>
        <taxon>Rhabditina</taxon>
        <taxon>Rhabditomorpha</taxon>
        <taxon>Rhabditoidea</taxon>
        <taxon>Rhabditidae</taxon>
        <taxon>Peloderinae</taxon>
        <taxon>Caenorhabditis</taxon>
    </lineage>
</organism>
<dbReference type="InterPro" id="IPR001763">
    <property type="entry name" value="Rhodanese-like_dom"/>
</dbReference>
<keyword evidence="6 11" id="KW-0547">Nucleotide-binding</keyword>
<keyword evidence="4 11" id="KW-0819">tRNA processing</keyword>
<dbReference type="InterPro" id="IPR028885">
    <property type="entry name" value="MOCS3/Uba4"/>
</dbReference>
<dbReference type="EC" id="2.7.7.-" evidence="11"/>
<evidence type="ECO:0000256" key="4">
    <source>
        <dbReference type="ARBA" id="ARBA00022694"/>
    </source>
</evidence>
<evidence type="ECO:0000259" key="12">
    <source>
        <dbReference type="PROSITE" id="PS50206"/>
    </source>
</evidence>
<dbReference type="FunFam" id="3.40.50.720:FF:000033">
    <property type="entry name" value="Adenylyltransferase and sulfurtransferase MOCS3"/>
    <property type="match status" value="1"/>
</dbReference>
<protein>
    <recommendedName>
        <fullName evidence="11">Adenylyltransferase and sulfurtransferase MOCS3 homolog</fullName>
    </recommendedName>
    <alternativeName>
        <fullName evidence="11">UBA4 homolog</fullName>
    </alternativeName>
    <alternativeName>
        <fullName evidence="11">Ubiquitin-like protein activator 4 homolog</fullName>
    </alternativeName>
    <domain>
        <recommendedName>
            <fullName evidence="11">Adenylyltransferase</fullName>
            <ecNumber evidence="11">2.7.7.-</ecNumber>
        </recommendedName>
    </domain>
    <domain>
        <recommendedName>
            <fullName evidence="11">Sulfurtransferase</fullName>
            <ecNumber evidence="11">2.8.1.-</ecNumber>
        </recommendedName>
    </domain>
</protein>
<evidence type="ECO:0000256" key="7">
    <source>
        <dbReference type="ARBA" id="ARBA00022833"/>
    </source>
</evidence>
<evidence type="ECO:0000256" key="5">
    <source>
        <dbReference type="ARBA" id="ARBA00022723"/>
    </source>
</evidence>
<keyword evidence="3 11" id="KW-0808">Transferase</keyword>
<evidence type="ECO:0000256" key="6">
    <source>
        <dbReference type="ARBA" id="ARBA00022741"/>
    </source>
</evidence>
<comment type="function">
    <text evidence="11">Plays a central role in 2-thiolation of mcm(5)S(2)U at tRNA wobble positions of cytosolic tRNA(Lys), tRNA(Glu) and tRNA(Gln). Acts by mediating the C-terminal thiocarboxylation of the sulfur carrier URM1. Its N-terminus first activates URM1 as acyl-adenylate (-COAMP), then the persulfide sulfur on the catalytic cysteine is transferred to URM1 to form thiocarboxylation (-COSH) of its C-terminus. The reaction probably involves hydrogen sulfide that is generated from the persulfide intermediate and that acts as nucleophile towards URM1. Subsequently, a transient disulfide bond is formed. Does not use thiosulfate as sulfur donor; NFS1 probably acting as a sulfur donor for thiocarboxylation reactions.</text>
</comment>
<feature type="binding site" evidence="11">
    <location>
        <begin position="136"/>
        <end position="137"/>
    </location>
    <ligand>
        <name>ATP</name>
        <dbReference type="ChEBI" id="CHEBI:30616"/>
    </ligand>
</feature>
<dbReference type="HAMAP" id="MF_03049">
    <property type="entry name" value="MOCS3_Uba4"/>
    <property type="match status" value="1"/>
</dbReference>
<evidence type="ECO:0000256" key="10">
    <source>
        <dbReference type="ARBA" id="ARBA00023268"/>
    </source>
</evidence>
<dbReference type="Proteomes" id="UP001152747">
    <property type="component" value="Unassembled WGS sequence"/>
</dbReference>
<dbReference type="GO" id="GO:0005829">
    <property type="term" value="C:cytosol"/>
    <property type="evidence" value="ECO:0007669"/>
    <property type="project" value="UniProtKB-SubCell"/>
</dbReference>
<evidence type="ECO:0000256" key="3">
    <source>
        <dbReference type="ARBA" id="ARBA00022679"/>
    </source>
</evidence>
<evidence type="ECO:0000256" key="2">
    <source>
        <dbReference type="ARBA" id="ARBA00022490"/>
    </source>
</evidence>
<dbReference type="Gene3D" id="3.40.250.10">
    <property type="entry name" value="Rhodanese-like domain"/>
    <property type="match status" value="1"/>
</dbReference>
<dbReference type="Pfam" id="PF00899">
    <property type="entry name" value="ThiF"/>
    <property type="match status" value="1"/>
</dbReference>
<keyword evidence="14" id="KW-1185">Reference proteome</keyword>
<dbReference type="InterPro" id="IPR000594">
    <property type="entry name" value="ThiF_NAD_FAD-bd"/>
</dbReference>
<feature type="binding site" evidence="11">
    <location>
        <begin position="75"/>
        <end position="79"/>
    </location>
    <ligand>
        <name>ATP</name>
        <dbReference type="ChEBI" id="CHEBI:30616"/>
    </ligand>
</feature>
<keyword evidence="5 11" id="KW-0479">Metal-binding</keyword>
<dbReference type="PANTHER" id="PTHR10953:SF102">
    <property type="entry name" value="ADENYLYLTRANSFERASE AND SULFURTRANSFERASE MOCS3"/>
    <property type="match status" value="1"/>
</dbReference>
<dbReference type="GO" id="GO:0032447">
    <property type="term" value="P:protein urmylation"/>
    <property type="evidence" value="ECO:0007669"/>
    <property type="project" value="TreeGrafter"/>
</dbReference>
<dbReference type="AlphaFoldDB" id="A0A9P1IN00"/>
<dbReference type="InterPro" id="IPR035985">
    <property type="entry name" value="Ubiquitin-activating_enz"/>
</dbReference>
<comment type="caution">
    <text evidence="13">The sequence shown here is derived from an EMBL/GenBank/DDBJ whole genome shotgun (WGS) entry which is preliminary data.</text>
</comment>
<dbReference type="GO" id="GO:0042292">
    <property type="term" value="F:URM1 activating enzyme activity"/>
    <property type="evidence" value="ECO:0007669"/>
    <property type="project" value="TreeGrafter"/>
</dbReference>
<gene>
    <name evidence="11" type="primary">moc-3</name>
    <name evidence="11" type="synonym">uba-4</name>
    <name evidence="13" type="ORF">CAMP_LOCUS10912</name>
</gene>
<feature type="binding site" evidence="11">
    <location>
        <position position="68"/>
    </location>
    <ligand>
        <name>ATP</name>
        <dbReference type="ChEBI" id="CHEBI:30616"/>
    </ligand>
</feature>
<sequence>MDDFSWTAGVSRDDAQRYSRQILVNDFGVKAQKSLLSSKVLIIGAGGLGCPVGIYLAGAGIGTIGIVDYDTVSIDNLHRQIAHKESEVGKRKTDSLKNSILALNSRICVEIHEGTFDSKSAMEIVKNYDIVCDCSDNVATRYLVNDVCVILNKTLVSGSALRWDGQLSVYHFGEDCPCYRCLFPNPPNPENVTNCSEGGVLGPIVGIIGSLQALEVLKILGMKESSYAGKMFLFNGRDGKTRTIGLRKRDKNCAVCGDSPTVIKPIDYVLFCGAGAHDKVENLKILADSERISVEEYRDLRRIEKPILLDTRPNLEFEIAHLPEAKNITLSEVKNLEAEKIAQTLEATNNRDIFVICHRGNDSQRAVEILRDKFANHKIRDIIGGYDKWAKNINQDFPIY</sequence>
<dbReference type="NCBIfam" id="NF004281">
    <property type="entry name" value="PRK05690.1"/>
    <property type="match status" value="1"/>
</dbReference>
<evidence type="ECO:0000313" key="14">
    <source>
        <dbReference type="Proteomes" id="UP001152747"/>
    </source>
</evidence>
<evidence type="ECO:0000313" key="13">
    <source>
        <dbReference type="EMBL" id="CAI5448275.1"/>
    </source>
</evidence>
<name>A0A9P1IN00_9PELO</name>
<feature type="binding site" evidence="11">
    <location>
        <position position="47"/>
    </location>
    <ligand>
        <name>ATP</name>
        <dbReference type="ChEBI" id="CHEBI:30616"/>
    </ligand>
</feature>
<dbReference type="EMBL" id="CANHGI010000004">
    <property type="protein sequence ID" value="CAI5448275.1"/>
    <property type="molecule type" value="Genomic_DNA"/>
</dbReference>
<dbReference type="InterPro" id="IPR036873">
    <property type="entry name" value="Rhodanese-like_dom_sf"/>
</dbReference>
<dbReference type="FunFam" id="3.40.250.10:FF:000014">
    <property type="entry name" value="Adenylyltransferase and sulfurtransferase MOCS3"/>
    <property type="match status" value="1"/>
</dbReference>
<evidence type="ECO:0000256" key="9">
    <source>
        <dbReference type="ARBA" id="ARBA00023150"/>
    </source>
</evidence>
<dbReference type="PANTHER" id="PTHR10953">
    <property type="entry name" value="UBIQUITIN-ACTIVATING ENZYME E1"/>
    <property type="match status" value="1"/>
</dbReference>
<dbReference type="GO" id="GO:0002143">
    <property type="term" value="P:tRNA wobble position uridine thiolation"/>
    <property type="evidence" value="ECO:0007669"/>
    <property type="project" value="InterPro"/>
</dbReference>
<keyword evidence="9 11" id="KW-0501">Molybdenum cofactor biosynthesis</keyword>
<evidence type="ECO:0000256" key="8">
    <source>
        <dbReference type="ARBA" id="ARBA00022840"/>
    </source>
</evidence>
<feature type="binding site" evidence="11">
    <location>
        <position position="92"/>
    </location>
    <ligand>
        <name>ATP</name>
        <dbReference type="ChEBI" id="CHEBI:30616"/>
    </ligand>
</feature>
<dbReference type="GO" id="GO:0005524">
    <property type="term" value="F:ATP binding"/>
    <property type="evidence" value="ECO:0007669"/>
    <property type="project" value="UniProtKB-KW"/>
</dbReference>
<keyword evidence="10 11" id="KW-0511">Multifunctional enzyme</keyword>
<feature type="active site" description="Glycyl thioester intermediate; for adenylyltransferase activity" evidence="11">
    <location>
        <position position="195"/>
    </location>
</feature>
<dbReference type="Pfam" id="PF00581">
    <property type="entry name" value="Rhodanese"/>
    <property type="match status" value="1"/>
</dbReference>
<feature type="domain" description="Rhodanese" evidence="12">
    <location>
        <begin position="302"/>
        <end position="398"/>
    </location>
</feature>
<reference evidence="13" key="1">
    <citation type="submission" date="2022-11" db="EMBL/GenBank/DDBJ databases">
        <authorList>
            <person name="Kikuchi T."/>
        </authorList>
    </citation>
    <scope>NUCLEOTIDE SEQUENCE</scope>
    <source>
        <strain evidence="13">PS1010</strain>
    </source>
</reference>
<dbReference type="GO" id="GO:0006777">
    <property type="term" value="P:Mo-molybdopterin cofactor biosynthetic process"/>
    <property type="evidence" value="ECO:0007669"/>
    <property type="project" value="UniProtKB-UniRule"/>
</dbReference>
<dbReference type="GO" id="GO:0004792">
    <property type="term" value="F:thiosulfate-cyanide sulfurtransferase activity"/>
    <property type="evidence" value="ECO:0007669"/>
    <property type="project" value="TreeGrafter"/>
</dbReference>
<dbReference type="InterPro" id="IPR045886">
    <property type="entry name" value="ThiF/MoeB/HesA"/>
</dbReference>
<keyword evidence="8 11" id="KW-0067">ATP-binding</keyword>
<proteinExistence type="inferred from homology"/>
<dbReference type="EC" id="2.8.1.-" evidence="11"/>
<dbReference type="CDD" id="cd00757">
    <property type="entry name" value="ThiF_MoeB_HesA_family"/>
    <property type="match status" value="1"/>
</dbReference>
<dbReference type="GO" id="GO:0070566">
    <property type="term" value="F:adenylyltransferase activity"/>
    <property type="evidence" value="ECO:0007669"/>
    <property type="project" value="InterPro"/>
</dbReference>
<feature type="binding site" evidence="11">
    <location>
        <position position="253"/>
    </location>
    <ligand>
        <name>Zn(2+)</name>
        <dbReference type="ChEBI" id="CHEBI:29105"/>
    </ligand>
</feature>
<dbReference type="Gene3D" id="3.40.50.720">
    <property type="entry name" value="NAD(P)-binding Rossmann-like Domain"/>
    <property type="match status" value="1"/>
</dbReference>
<comment type="similarity">
    <text evidence="11">In the N-terminal section; belongs to the HesA/MoeB/ThiF family. UBA4 subfamily.</text>
</comment>
<feature type="binding site" evidence="11">
    <location>
        <position position="178"/>
    </location>
    <ligand>
        <name>Zn(2+)</name>
        <dbReference type="ChEBI" id="CHEBI:29105"/>
    </ligand>
</feature>
<dbReference type="OrthoDB" id="10261062at2759"/>
<feature type="active site" description="Cysteine persulfide intermediate; for sulfurtransferase activity" evidence="11">
    <location>
        <position position="357"/>
    </location>
</feature>
<accession>A0A9P1IN00</accession>
<feature type="binding site" evidence="11">
    <location>
        <position position="256"/>
    </location>
    <ligand>
        <name>Zn(2+)</name>
        <dbReference type="ChEBI" id="CHEBI:29105"/>
    </ligand>
</feature>
<evidence type="ECO:0000256" key="1">
    <source>
        <dbReference type="ARBA" id="ARBA00004514"/>
    </source>
</evidence>
<dbReference type="SMART" id="SM00450">
    <property type="entry name" value="RHOD"/>
    <property type="match status" value="1"/>
</dbReference>
<comment type="subcellular location">
    <subcellularLocation>
        <location evidence="1">Cytoplasm</location>
        <location evidence="1">Cytosol</location>
    </subcellularLocation>
</comment>
<comment type="pathway">
    <text evidence="11">tRNA modification; 5-methoxycarbonylmethyl-2-thiouridine-tRNA biosynthesis.</text>
</comment>
<dbReference type="GO" id="GO:0046872">
    <property type="term" value="F:metal ion binding"/>
    <property type="evidence" value="ECO:0007669"/>
    <property type="project" value="UniProtKB-KW"/>
</dbReference>